<gene>
    <name evidence="2" type="ORF">BCONGLO52_33880</name>
</gene>
<dbReference type="Proteomes" id="UP001144451">
    <property type="component" value="Unassembled WGS sequence"/>
</dbReference>
<dbReference type="InterPro" id="IPR004322">
    <property type="entry name" value="Plasmid_replicase_bac"/>
</dbReference>
<feature type="compositionally biased region" description="Low complexity" evidence="1">
    <location>
        <begin position="1"/>
        <end position="20"/>
    </location>
</feature>
<comment type="caution">
    <text evidence="2">The sequence shown here is derived from an EMBL/GenBank/DDBJ whole genome shotgun (WGS) entry which is preliminary data.</text>
</comment>
<feature type="region of interest" description="Disordered" evidence="1">
    <location>
        <begin position="1"/>
        <end position="57"/>
    </location>
</feature>
<protein>
    <recommendedName>
        <fullName evidence="4">RepA protein</fullName>
    </recommendedName>
</protein>
<evidence type="ECO:0000313" key="3">
    <source>
        <dbReference type="Proteomes" id="UP001144451"/>
    </source>
</evidence>
<evidence type="ECO:0000256" key="1">
    <source>
        <dbReference type="SAM" id="MobiDB-lite"/>
    </source>
</evidence>
<sequence>MTIPSSPDSGGGDTPSVSPTAQASTSARPWDDLEPGPRPSQWTDPSTGQAIHSYSPDLFAAPSAPGIRSCGWDDIQAMTFLQHLGRDAFQASRDRDFSKAWKKNPETGETKPRMFPVGTPALERCQYAVLTHPQYTAALVLDIDRPSHESGGQVTNLHSKVHTVLDRLAVAGYGPAWLGINPLNGKAQAIWLIDPVYAGEGRSSPNTRLLTIATTELNQLLGGDLAFSHRFSRWPLHKSSDPTAYRWHCQHNQIVRLTDLVAEVRRMTNTQTPGRGEGEKQYPSGRDRIEAARKATAEAKMLRELAEQLPETAQIAPAAAGVIDGVRVMWISTGRAARDETAFRHALATAHRLKKAGEALKDAKLIDAYERGYNVAQAVGGDGREPDMPPMRDRLTMARRVRGYVTAGVTNPTTRTGGATRMSSAGRKALATLGRRGGQRAAERWKDPESEYAQQQRANLSSANALRSYSTDEHKGQLLALISNYRRQGLEVPTTRELARELGLSLRRTQELRKALGLPGRRGRPPLSTKSAKP</sequence>
<feature type="region of interest" description="Disordered" evidence="1">
    <location>
        <begin position="513"/>
        <end position="534"/>
    </location>
</feature>
<feature type="compositionally biased region" description="Polar residues" evidence="1">
    <location>
        <begin position="40"/>
        <end position="52"/>
    </location>
</feature>
<reference evidence="2" key="1">
    <citation type="submission" date="2022-12" db="EMBL/GenBank/DDBJ databases">
        <title>Reference genome sequencing for broad-spectrum identification of bacterial and archaeal isolates by mass spectrometry.</title>
        <authorList>
            <person name="Sekiguchi Y."/>
            <person name="Tourlousse D.M."/>
        </authorList>
    </citation>
    <scope>NUCLEOTIDE SEQUENCE</scope>
    <source>
        <strain evidence="2">5-2</strain>
    </source>
</reference>
<organism evidence="2 3">
    <name type="scientific">Brachybacterium conglomeratum</name>
    <dbReference type="NCBI Taxonomy" id="47846"/>
    <lineage>
        <taxon>Bacteria</taxon>
        <taxon>Bacillati</taxon>
        <taxon>Actinomycetota</taxon>
        <taxon>Actinomycetes</taxon>
        <taxon>Micrococcales</taxon>
        <taxon>Dermabacteraceae</taxon>
        <taxon>Brachybacterium</taxon>
    </lineage>
</organism>
<accession>A0ABQ5RL37</accession>
<dbReference type="EMBL" id="BSDQ01000002">
    <property type="protein sequence ID" value="GLI32547.1"/>
    <property type="molecule type" value="Genomic_DNA"/>
</dbReference>
<dbReference type="Pfam" id="PF03090">
    <property type="entry name" value="Replicase"/>
    <property type="match status" value="1"/>
</dbReference>
<proteinExistence type="predicted"/>
<evidence type="ECO:0000313" key="2">
    <source>
        <dbReference type="EMBL" id="GLI32547.1"/>
    </source>
</evidence>
<keyword evidence="3" id="KW-1185">Reference proteome</keyword>
<evidence type="ECO:0008006" key="4">
    <source>
        <dbReference type="Google" id="ProtNLM"/>
    </source>
</evidence>
<name>A0ABQ5RL37_9MICO</name>